<protein>
    <recommendedName>
        <fullName evidence="5">Transmembrane protein</fullName>
    </recommendedName>
</protein>
<feature type="compositionally biased region" description="Low complexity" evidence="1">
    <location>
        <begin position="345"/>
        <end position="364"/>
    </location>
</feature>
<keyword evidence="2" id="KW-0812">Transmembrane</keyword>
<reference evidence="3 4" key="1">
    <citation type="journal article" date="2024" name="Commun. Biol.">
        <title>Comparative genomic analysis of thermophilic fungi reveals convergent evolutionary adaptations and gene losses.</title>
        <authorList>
            <person name="Steindorff A.S."/>
            <person name="Aguilar-Pontes M.V."/>
            <person name="Robinson A.J."/>
            <person name="Andreopoulos B."/>
            <person name="LaButti K."/>
            <person name="Kuo A."/>
            <person name="Mondo S."/>
            <person name="Riley R."/>
            <person name="Otillar R."/>
            <person name="Haridas S."/>
            <person name="Lipzen A."/>
            <person name="Grimwood J."/>
            <person name="Schmutz J."/>
            <person name="Clum A."/>
            <person name="Reid I.D."/>
            <person name="Moisan M.C."/>
            <person name="Butler G."/>
            <person name="Nguyen T.T.M."/>
            <person name="Dewar K."/>
            <person name="Conant G."/>
            <person name="Drula E."/>
            <person name="Henrissat B."/>
            <person name="Hansel C."/>
            <person name="Singer S."/>
            <person name="Hutchinson M.I."/>
            <person name="de Vries R.P."/>
            <person name="Natvig D.O."/>
            <person name="Powell A.J."/>
            <person name="Tsang A."/>
            <person name="Grigoriev I.V."/>
        </authorList>
    </citation>
    <scope>NUCLEOTIDE SEQUENCE [LARGE SCALE GENOMIC DNA]</scope>
    <source>
        <strain evidence="3 4">ATCC 22073</strain>
    </source>
</reference>
<dbReference type="Proteomes" id="UP001600064">
    <property type="component" value="Unassembled WGS sequence"/>
</dbReference>
<evidence type="ECO:0000256" key="2">
    <source>
        <dbReference type="SAM" id="Phobius"/>
    </source>
</evidence>
<feature type="compositionally biased region" description="Basic residues" evidence="1">
    <location>
        <begin position="299"/>
        <end position="333"/>
    </location>
</feature>
<keyword evidence="2" id="KW-0472">Membrane</keyword>
<name>A0ABR4DP03_9PEZI</name>
<feature type="region of interest" description="Disordered" evidence="1">
    <location>
        <begin position="63"/>
        <end position="101"/>
    </location>
</feature>
<keyword evidence="4" id="KW-1185">Reference proteome</keyword>
<evidence type="ECO:0000313" key="3">
    <source>
        <dbReference type="EMBL" id="KAL2272060.1"/>
    </source>
</evidence>
<evidence type="ECO:0000256" key="1">
    <source>
        <dbReference type="SAM" id="MobiDB-lite"/>
    </source>
</evidence>
<dbReference type="EMBL" id="JAZGUE010000001">
    <property type="protein sequence ID" value="KAL2272060.1"/>
    <property type="molecule type" value="Genomic_DNA"/>
</dbReference>
<evidence type="ECO:0000313" key="4">
    <source>
        <dbReference type="Proteomes" id="UP001600064"/>
    </source>
</evidence>
<dbReference type="RefSeq" id="XP_070870784.1">
    <property type="nucleotide sequence ID" value="XM_071007590.1"/>
</dbReference>
<evidence type="ECO:0008006" key="5">
    <source>
        <dbReference type="Google" id="ProtNLM"/>
    </source>
</evidence>
<feature type="compositionally biased region" description="Basic residues" evidence="1">
    <location>
        <begin position="198"/>
        <end position="213"/>
    </location>
</feature>
<feature type="compositionally biased region" description="Low complexity" evidence="1">
    <location>
        <begin position="214"/>
        <end position="252"/>
    </location>
</feature>
<feature type="compositionally biased region" description="Basic residues" evidence="1">
    <location>
        <begin position="255"/>
        <end position="270"/>
    </location>
</feature>
<proteinExistence type="predicted"/>
<dbReference type="GeneID" id="98122234"/>
<sequence>MYIPRLSSAIAADHRATARDTRPRPAQITQRCGNLGQQGYRHGVEDSCRDDDEKLTLASVPGRAGFTNHDVQSSTLRPALPPSSLLPLPSPSSSPPSRCSSFTTRIRNGYAPSHVTPAPFPSSSRALSATMTTIVLTPTPENDHKPNHHILHPRDTPGATTTMSAQNTTTGVVVGVLIAVFLAAVGYFLWRYHDSMHARRRRRRRQQQMRQRSRAYSSSSANTGTDTTGGATTTTEASSRTRGSIGWRIWPRWGGGRRRGRRGGSHRRPRGQNPGQHQRSHRKPRVSRHGWAWPWIAAAHHRSRRSRRRRQPRKRPNPPKARPKTKGQSRRQTKVPDSTWKWITGGWAWGQSAGAAGGARQNQGPPNTST</sequence>
<feature type="compositionally biased region" description="Low complexity" evidence="1">
    <location>
        <begin position="73"/>
        <end position="87"/>
    </location>
</feature>
<comment type="caution">
    <text evidence="3">The sequence shown here is derived from an EMBL/GenBank/DDBJ whole genome shotgun (WGS) entry which is preliminary data.</text>
</comment>
<organism evidence="3 4">
    <name type="scientific">Remersonia thermophila</name>
    <dbReference type="NCBI Taxonomy" id="72144"/>
    <lineage>
        <taxon>Eukaryota</taxon>
        <taxon>Fungi</taxon>
        <taxon>Dikarya</taxon>
        <taxon>Ascomycota</taxon>
        <taxon>Pezizomycotina</taxon>
        <taxon>Sordariomycetes</taxon>
        <taxon>Sordariomycetidae</taxon>
        <taxon>Sordariales</taxon>
        <taxon>Sordariales incertae sedis</taxon>
        <taxon>Remersonia</taxon>
    </lineage>
</organism>
<gene>
    <name evidence="3" type="ORF">VTJ83DRAFT_1431</name>
</gene>
<accession>A0ABR4DP03</accession>
<feature type="transmembrane region" description="Helical" evidence="2">
    <location>
        <begin position="172"/>
        <end position="192"/>
    </location>
</feature>
<keyword evidence="2" id="KW-1133">Transmembrane helix</keyword>
<feature type="region of interest" description="Disordered" evidence="1">
    <location>
        <begin position="197"/>
        <end position="370"/>
    </location>
</feature>
<feature type="compositionally biased region" description="Basic residues" evidence="1">
    <location>
        <begin position="278"/>
        <end position="288"/>
    </location>
</feature>